<dbReference type="HOGENOM" id="CLU_3330118_0_0_5"/>
<sequence length="38" mass="4151">MQSKADLAKDINSIINIQSINMDIAKSVLAKLGRDATY</sequence>
<dbReference type="AlphaFoldDB" id="M4VIG5"/>
<reference evidence="1 2" key="1">
    <citation type="journal article" date="2013" name="ISME J.">
        <title>By their genes ye shall know them: genomic signatures of predatory bacteria.</title>
        <authorList>
            <person name="Pasternak Z."/>
            <person name="Pietrokovski S."/>
            <person name="Rotem O."/>
            <person name="Gophna U."/>
            <person name="Lurie-Weinberger M.N."/>
            <person name="Jurkevitch E."/>
        </authorList>
    </citation>
    <scope>NUCLEOTIDE SEQUENCE [LARGE SCALE GENOMIC DNA]</scope>
    <source>
        <strain evidence="1">EPB</strain>
    </source>
</reference>
<proteinExistence type="predicted"/>
<evidence type="ECO:0000313" key="1">
    <source>
        <dbReference type="EMBL" id="AGH99182.1"/>
    </source>
</evidence>
<evidence type="ECO:0000313" key="2">
    <source>
        <dbReference type="Proteomes" id="UP000011932"/>
    </source>
</evidence>
<dbReference type="STRING" id="349215.A11S_2388"/>
<name>M4VIG5_9BACT</name>
<accession>M4VIG5</accession>
<dbReference type="KEGG" id="man:A11S_2388"/>
<dbReference type="Proteomes" id="UP000011932">
    <property type="component" value="Chromosome"/>
</dbReference>
<dbReference type="EMBL" id="CP003538">
    <property type="protein sequence ID" value="AGH99182.1"/>
    <property type="molecule type" value="Genomic_DNA"/>
</dbReference>
<organism evidence="1 2">
    <name type="scientific">Micavibrio aeruginosavorus EPB</name>
    <dbReference type="NCBI Taxonomy" id="349215"/>
    <lineage>
        <taxon>Bacteria</taxon>
        <taxon>Pseudomonadati</taxon>
        <taxon>Bdellovibrionota</taxon>
        <taxon>Bdellovibrionia</taxon>
        <taxon>Bdellovibrionales</taxon>
        <taxon>Pseudobdellovibrionaceae</taxon>
        <taxon>Micavibrio</taxon>
    </lineage>
</organism>
<gene>
    <name evidence="1" type="ORF">A11S_2388</name>
</gene>
<protein>
    <submittedName>
        <fullName evidence="1">Uncharacterized protein</fullName>
    </submittedName>
</protein>